<accession>A0A7D9KZA1</accession>
<gene>
    <name evidence="2" type="ORF">PACLA_8A000619</name>
</gene>
<evidence type="ECO:0000313" key="3">
    <source>
        <dbReference type="Proteomes" id="UP001152795"/>
    </source>
</evidence>
<dbReference type="EMBL" id="CACRXK020012505">
    <property type="protein sequence ID" value="CAB4023445.1"/>
    <property type="molecule type" value="Genomic_DNA"/>
</dbReference>
<protein>
    <submittedName>
        <fullName evidence="2">Uncharacterized protein</fullName>
    </submittedName>
</protein>
<comment type="caution">
    <text evidence="2">The sequence shown here is derived from an EMBL/GenBank/DDBJ whole genome shotgun (WGS) entry which is preliminary data.</text>
</comment>
<reference evidence="2" key="1">
    <citation type="submission" date="2020-04" db="EMBL/GenBank/DDBJ databases">
        <authorList>
            <person name="Alioto T."/>
            <person name="Alioto T."/>
            <person name="Gomez Garrido J."/>
        </authorList>
    </citation>
    <scope>NUCLEOTIDE SEQUENCE</scope>
    <source>
        <strain evidence="2">A484AB</strain>
    </source>
</reference>
<evidence type="ECO:0000256" key="1">
    <source>
        <dbReference type="SAM" id="MobiDB-lite"/>
    </source>
</evidence>
<keyword evidence="3" id="KW-1185">Reference proteome</keyword>
<evidence type="ECO:0000313" key="2">
    <source>
        <dbReference type="EMBL" id="CAB4023445.1"/>
    </source>
</evidence>
<proteinExistence type="predicted"/>
<name>A0A7D9KZA1_PARCT</name>
<organism evidence="2 3">
    <name type="scientific">Paramuricea clavata</name>
    <name type="common">Red gorgonian</name>
    <name type="synonym">Violescent sea-whip</name>
    <dbReference type="NCBI Taxonomy" id="317549"/>
    <lineage>
        <taxon>Eukaryota</taxon>
        <taxon>Metazoa</taxon>
        <taxon>Cnidaria</taxon>
        <taxon>Anthozoa</taxon>
        <taxon>Octocorallia</taxon>
        <taxon>Malacalcyonacea</taxon>
        <taxon>Plexauridae</taxon>
        <taxon>Paramuricea</taxon>
    </lineage>
</organism>
<feature type="non-terminal residue" evidence="2">
    <location>
        <position position="201"/>
    </location>
</feature>
<feature type="region of interest" description="Disordered" evidence="1">
    <location>
        <begin position="1"/>
        <end position="33"/>
    </location>
</feature>
<sequence>MENISHITDCIEDSEASQVSSDGEITEDCHGNDSNELQACEEGDQQQVLRLESTDRRIENVTNPSKKLFRIRVLGQKSLIELFGNKVKDNNVKRKRGHGDVDEEPLFKTAKTADLSMSISSGSTPPGFENTADESTAKVTLSASGEDNFAESKSSVASKLDEILTTVKNLENRMSCLSITPSPETVAVESELPTVTERKSA</sequence>
<dbReference type="Proteomes" id="UP001152795">
    <property type="component" value="Unassembled WGS sequence"/>
</dbReference>
<dbReference type="AlphaFoldDB" id="A0A7D9KZA1"/>